<dbReference type="SUPFAM" id="SSF53474">
    <property type="entry name" value="alpha/beta-Hydrolases"/>
    <property type="match status" value="1"/>
</dbReference>
<evidence type="ECO:0000313" key="3">
    <source>
        <dbReference type="Proteomes" id="UP001331561"/>
    </source>
</evidence>
<keyword evidence="2" id="KW-0378">Hydrolase</keyword>
<reference evidence="2 3" key="1">
    <citation type="submission" date="2024-01" db="EMBL/GenBank/DDBJ databases">
        <title>Uliginosibacterium soil sp. nov.</title>
        <authorList>
            <person name="Lv Y."/>
        </authorList>
    </citation>
    <scope>NUCLEOTIDE SEQUENCE [LARGE SCALE GENOMIC DNA]</scope>
    <source>
        <strain evidence="2 3">H3</strain>
    </source>
</reference>
<comment type="caution">
    <text evidence="2">The sequence shown here is derived from an EMBL/GenBank/DDBJ whole genome shotgun (WGS) entry which is preliminary data.</text>
</comment>
<dbReference type="RefSeq" id="WP_327598809.1">
    <property type="nucleotide sequence ID" value="NZ_JAYXHS010000001.1"/>
</dbReference>
<protein>
    <submittedName>
        <fullName evidence="2">Alpha/beta hydrolase</fullName>
    </submittedName>
</protein>
<dbReference type="GO" id="GO:0016787">
    <property type="term" value="F:hydrolase activity"/>
    <property type="evidence" value="ECO:0007669"/>
    <property type="project" value="UniProtKB-KW"/>
</dbReference>
<keyword evidence="3" id="KW-1185">Reference proteome</keyword>
<evidence type="ECO:0000256" key="1">
    <source>
        <dbReference type="SAM" id="MobiDB-lite"/>
    </source>
</evidence>
<dbReference type="Proteomes" id="UP001331561">
    <property type="component" value="Unassembled WGS sequence"/>
</dbReference>
<organism evidence="2 3">
    <name type="scientific">Uliginosibacterium silvisoli</name>
    <dbReference type="NCBI Taxonomy" id="3114758"/>
    <lineage>
        <taxon>Bacteria</taxon>
        <taxon>Pseudomonadati</taxon>
        <taxon>Pseudomonadota</taxon>
        <taxon>Betaproteobacteria</taxon>
        <taxon>Rhodocyclales</taxon>
        <taxon>Zoogloeaceae</taxon>
        <taxon>Uliginosibacterium</taxon>
    </lineage>
</organism>
<evidence type="ECO:0000313" key="2">
    <source>
        <dbReference type="EMBL" id="MEC5385865.1"/>
    </source>
</evidence>
<gene>
    <name evidence="2" type="ORF">VVD49_09025</name>
</gene>
<name>A0ABU6K3Q1_9RHOO</name>
<sequence length="238" mass="25798">MKFALRHADIRIQAERVWLDALLSHAPDVRGLIIQAAPYISQLSESRENHAARRLREAGFGTLVVSMLTPYEESRDPDVRYDVSLLTRRLQALLTWIDQQPQLTGLPVGLLAIGTVAAAGVRHIAREPERISAMTIRGGRADLAGGEPLRRLSIPTLVLVPGSEPELLGPNQQAYALMGSQVKGWQEIPGASADLIEPGTLDFAAKAASEWFSAHVPEPKPAEETPAIDDTNTPPAAD</sequence>
<accession>A0ABU6K3Q1</accession>
<feature type="region of interest" description="Disordered" evidence="1">
    <location>
        <begin position="214"/>
        <end position="238"/>
    </location>
</feature>
<dbReference type="InterPro" id="IPR029058">
    <property type="entry name" value="AB_hydrolase_fold"/>
</dbReference>
<dbReference type="Gene3D" id="3.40.50.1820">
    <property type="entry name" value="alpha/beta hydrolase"/>
    <property type="match status" value="1"/>
</dbReference>
<dbReference type="EMBL" id="JAYXHS010000001">
    <property type="protein sequence ID" value="MEC5385865.1"/>
    <property type="molecule type" value="Genomic_DNA"/>
</dbReference>
<proteinExistence type="predicted"/>